<reference evidence="1" key="1">
    <citation type="journal article" date="2015" name="Nature">
        <title>Complex archaea that bridge the gap between prokaryotes and eukaryotes.</title>
        <authorList>
            <person name="Spang A."/>
            <person name="Saw J.H."/>
            <person name="Jorgensen S.L."/>
            <person name="Zaremba-Niedzwiedzka K."/>
            <person name="Martijn J."/>
            <person name="Lind A.E."/>
            <person name="van Eijk R."/>
            <person name="Schleper C."/>
            <person name="Guy L."/>
            <person name="Ettema T.J."/>
        </authorList>
    </citation>
    <scope>NUCLEOTIDE SEQUENCE</scope>
</reference>
<gene>
    <name evidence="1" type="ORF">LCGC14_0526250</name>
</gene>
<comment type="caution">
    <text evidence="1">The sequence shown here is derived from an EMBL/GenBank/DDBJ whole genome shotgun (WGS) entry which is preliminary data.</text>
</comment>
<accession>A0A0F9RX45</accession>
<organism evidence="1">
    <name type="scientific">marine sediment metagenome</name>
    <dbReference type="NCBI Taxonomy" id="412755"/>
    <lineage>
        <taxon>unclassified sequences</taxon>
        <taxon>metagenomes</taxon>
        <taxon>ecological metagenomes</taxon>
    </lineage>
</organism>
<name>A0A0F9RX45_9ZZZZ</name>
<dbReference type="AlphaFoldDB" id="A0A0F9RX45"/>
<evidence type="ECO:0000313" key="1">
    <source>
        <dbReference type="EMBL" id="KKN61000.1"/>
    </source>
</evidence>
<dbReference type="EMBL" id="LAZR01000675">
    <property type="protein sequence ID" value="KKN61000.1"/>
    <property type="molecule type" value="Genomic_DNA"/>
</dbReference>
<sequence length="156" mass="17344">MRTITEKFANRLEAQAKEAELQGLSKVADHLSNIIKDHDTRETGASYTYAEDDFKTDVEKKLWEGVVRATDFFDCDMDAAEMQDVVSKLAKHLIDEVRIKGGVRHGVGAYEPNVPGERLERVTIEVEEPADAELLSFGKDILKACSVAMSEAEKGN</sequence>
<proteinExistence type="predicted"/>
<protein>
    <submittedName>
        <fullName evidence="1">Uncharacterized protein</fullName>
    </submittedName>
</protein>